<protein>
    <submittedName>
        <fullName evidence="6">LysR family transcriptional regulator</fullName>
    </submittedName>
</protein>
<dbReference type="AlphaFoldDB" id="A0A7X2HBI0"/>
<dbReference type="PROSITE" id="PS50931">
    <property type="entry name" value="HTH_LYSR"/>
    <property type="match status" value="1"/>
</dbReference>
<comment type="similarity">
    <text evidence="1">Belongs to the LysR transcriptional regulatory family.</text>
</comment>
<evidence type="ECO:0000256" key="1">
    <source>
        <dbReference type="ARBA" id="ARBA00009437"/>
    </source>
</evidence>
<dbReference type="Gene3D" id="1.10.10.10">
    <property type="entry name" value="Winged helix-like DNA-binding domain superfamily/Winged helix DNA-binding domain"/>
    <property type="match status" value="1"/>
</dbReference>
<dbReference type="InterPro" id="IPR000847">
    <property type="entry name" value="LysR_HTH_N"/>
</dbReference>
<keyword evidence="7" id="KW-1185">Reference proteome</keyword>
<evidence type="ECO:0000313" key="7">
    <source>
        <dbReference type="Proteomes" id="UP000463051"/>
    </source>
</evidence>
<evidence type="ECO:0000256" key="4">
    <source>
        <dbReference type="ARBA" id="ARBA00023163"/>
    </source>
</evidence>
<evidence type="ECO:0000259" key="5">
    <source>
        <dbReference type="PROSITE" id="PS50931"/>
    </source>
</evidence>
<sequence>MNLNLIKLQIVELLNKHKKITAVADELGLKQPTVTYHLKNLEQQLGGKLFESRMDKMILTESGRAFLHYAVKINALAAEAERVVKEFSNAGRGTLKIGASYVPATYILPRILSQFGEQHSGVTISLSVKPSPMIKEMLVSHEIDLGILSTESFYLPNLHNQALCEDELVLVFAPSHEFAVLSELSPLVIASANFILHEKESSTRQMTDKWFEQCTLQPKAPILLDSLEAIKQSLLSGKHVSFISKLAVEDEVARGILMMRTIPDYNFHRHIFYSYNRDRHYSPLIGLFIDLLRTIRL</sequence>
<dbReference type="RefSeq" id="WP_338116192.1">
    <property type="nucleotide sequence ID" value="NZ_WJXB01000019.1"/>
</dbReference>
<dbReference type="CDD" id="cd00090">
    <property type="entry name" value="HTH_ARSR"/>
    <property type="match status" value="1"/>
</dbReference>
<dbReference type="Proteomes" id="UP000463051">
    <property type="component" value="Unassembled WGS sequence"/>
</dbReference>
<dbReference type="PRINTS" id="PR00039">
    <property type="entry name" value="HTHLYSR"/>
</dbReference>
<dbReference type="SUPFAM" id="SSF46785">
    <property type="entry name" value="Winged helix' DNA-binding domain"/>
    <property type="match status" value="1"/>
</dbReference>
<dbReference type="InterPro" id="IPR005119">
    <property type="entry name" value="LysR_subst-bd"/>
</dbReference>
<evidence type="ECO:0000313" key="6">
    <source>
        <dbReference type="EMBL" id="MRN57041.1"/>
    </source>
</evidence>
<dbReference type="PANTHER" id="PTHR30126:SF39">
    <property type="entry name" value="HTH-TYPE TRANSCRIPTIONAL REGULATOR CYSL"/>
    <property type="match status" value="1"/>
</dbReference>
<reference evidence="6 7" key="1">
    <citation type="submission" date="2019-11" db="EMBL/GenBank/DDBJ databases">
        <title>Paenibacillus monticola sp. nov., a novel PGPR strain isolated from mountain sample in China.</title>
        <authorList>
            <person name="Zhao Q."/>
            <person name="Li H.-P."/>
            <person name="Zhang J.-L."/>
        </authorList>
    </citation>
    <scope>NUCLEOTIDE SEQUENCE [LARGE SCALE GENOMIC DNA]</scope>
    <source>
        <strain evidence="6 7">LC-T2</strain>
    </source>
</reference>
<dbReference type="GO" id="GO:0000976">
    <property type="term" value="F:transcription cis-regulatory region binding"/>
    <property type="evidence" value="ECO:0007669"/>
    <property type="project" value="TreeGrafter"/>
</dbReference>
<evidence type="ECO:0000256" key="3">
    <source>
        <dbReference type="ARBA" id="ARBA00023125"/>
    </source>
</evidence>
<feature type="domain" description="HTH lysR-type" evidence="5">
    <location>
        <begin position="1"/>
        <end position="60"/>
    </location>
</feature>
<dbReference type="InterPro" id="IPR036388">
    <property type="entry name" value="WH-like_DNA-bd_sf"/>
</dbReference>
<dbReference type="SUPFAM" id="SSF53850">
    <property type="entry name" value="Periplasmic binding protein-like II"/>
    <property type="match status" value="1"/>
</dbReference>
<keyword evidence="2" id="KW-0805">Transcription regulation</keyword>
<evidence type="ECO:0000256" key="2">
    <source>
        <dbReference type="ARBA" id="ARBA00023015"/>
    </source>
</evidence>
<dbReference type="Pfam" id="PF00126">
    <property type="entry name" value="HTH_1"/>
    <property type="match status" value="1"/>
</dbReference>
<dbReference type="EMBL" id="WJXB01000019">
    <property type="protein sequence ID" value="MRN57041.1"/>
    <property type="molecule type" value="Genomic_DNA"/>
</dbReference>
<name>A0A7X2HBI0_9BACL</name>
<dbReference type="Pfam" id="PF03466">
    <property type="entry name" value="LysR_substrate"/>
    <property type="match status" value="1"/>
</dbReference>
<keyword evidence="4" id="KW-0804">Transcription</keyword>
<dbReference type="InterPro" id="IPR036390">
    <property type="entry name" value="WH_DNA-bd_sf"/>
</dbReference>
<keyword evidence="3" id="KW-0238">DNA-binding</keyword>
<dbReference type="InterPro" id="IPR011991">
    <property type="entry name" value="ArsR-like_HTH"/>
</dbReference>
<comment type="caution">
    <text evidence="6">The sequence shown here is derived from an EMBL/GenBank/DDBJ whole genome shotgun (WGS) entry which is preliminary data.</text>
</comment>
<gene>
    <name evidence="6" type="ORF">GJB61_29310</name>
</gene>
<organism evidence="6 7">
    <name type="scientific">Paenibacillus monticola</name>
    <dbReference type="NCBI Taxonomy" id="2666075"/>
    <lineage>
        <taxon>Bacteria</taxon>
        <taxon>Bacillati</taxon>
        <taxon>Bacillota</taxon>
        <taxon>Bacilli</taxon>
        <taxon>Bacillales</taxon>
        <taxon>Paenibacillaceae</taxon>
        <taxon>Paenibacillus</taxon>
    </lineage>
</organism>
<dbReference type="GO" id="GO:0003700">
    <property type="term" value="F:DNA-binding transcription factor activity"/>
    <property type="evidence" value="ECO:0007669"/>
    <property type="project" value="InterPro"/>
</dbReference>
<dbReference type="Gene3D" id="3.40.190.290">
    <property type="match status" value="1"/>
</dbReference>
<proteinExistence type="inferred from homology"/>
<accession>A0A7X2HBI0</accession>
<dbReference type="PANTHER" id="PTHR30126">
    <property type="entry name" value="HTH-TYPE TRANSCRIPTIONAL REGULATOR"/>
    <property type="match status" value="1"/>
</dbReference>